<dbReference type="GO" id="GO:0016020">
    <property type="term" value="C:membrane"/>
    <property type="evidence" value="ECO:0007669"/>
    <property type="project" value="UniProtKB-SubCell"/>
</dbReference>
<gene>
    <name evidence="7" type="ORF">Mlute_00259</name>
</gene>
<dbReference type="Pfam" id="PF04932">
    <property type="entry name" value="Wzy_C"/>
    <property type="match status" value="1"/>
</dbReference>
<dbReference type="InterPro" id="IPR051533">
    <property type="entry name" value="WaaL-like"/>
</dbReference>
<feature type="transmembrane region" description="Helical" evidence="5">
    <location>
        <begin position="221"/>
        <end position="238"/>
    </location>
</feature>
<feature type="transmembrane region" description="Helical" evidence="5">
    <location>
        <begin position="180"/>
        <end position="209"/>
    </location>
</feature>
<evidence type="ECO:0000256" key="1">
    <source>
        <dbReference type="ARBA" id="ARBA00004141"/>
    </source>
</evidence>
<keyword evidence="7" id="KW-0436">Ligase</keyword>
<evidence type="ECO:0000313" key="7">
    <source>
        <dbReference type="EMBL" id="RIH89744.1"/>
    </source>
</evidence>
<dbReference type="PANTHER" id="PTHR37422:SF13">
    <property type="entry name" value="LIPOPOLYSACCHARIDE BIOSYNTHESIS PROTEIN PA4999-RELATED"/>
    <property type="match status" value="1"/>
</dbReference>
<organism evidence="7 8">
    <name type="scientific">Meiothermus luteus</name>
    <dbReference type="NCBI Taxonomy" id="2026184"/>
    <lineage>
        <taxon>Bacteria</taxon>
        <taxon>Thermotogati</taxon>
        <taxon>Deinococcota</taxon>
        <taxon>Deinococci</taxon>
        <taxon>Thermales</taxon>
        <taxon>Thermaceae</taxon>
        <taxon>Meiothermus</taxon>
    </lineage>
</organism>
<feature type="transmembrane region" description="Helical" evidence="5">
    <location>
        <begin position="54"/>
        <end position="73"/>
    </location>
</feature>
<feature type="transmembrane region" description="Helical" evidence="5">
    <location>
        <begin position="304"/>
        <end position="334"/>
    </location>
</feature>
<protein>
    <submittedName>
        <fullName evidence="7">Putative O-glycosylation ligase, exosortase A-associated</fullName>
    </submittedName>
</protein>
<evidence type="ECO:0000256" key="4">
    <source>
        <dbReference type="ARBA" id="ARBA00023136"/>
    </source>
</evidence>
<dbReference type="InterPro" id="IPR007016">
    <property type="entry name" value="O-antigen_ligase-rel_domated"/>
</dbReference>
<reference evidence="7 8" key="1">
    <citation type="submission" date="2018-08" db="EMBL/GenBank/DDBJ databases">
        <title>Meiothermus luteus KCTC 52599 genome sequencing project.</title>
        <authorList>
            <person name="Da Costa M.S."/>
            <person name="Albuquerque L."/>
            <person name="Raposo P."/>
            <person name="Froufe H.J.C."/>
            <person name="Barroso C.S."/>
            <person name="Egas C."/>
        </authorList>
    </citation>
    <scope>NUCLEOTIDE SEQUENCE [LARGE SCALE GENOMIC DNA]</scope>
    <source>
        <strain evidence="7 8">KCTC 52599</strain>
    </source>
</reference>
<dbReference type="GO" id="GO:0016874">
    <property type="term" value="F:ligase activity"/>
    <property type="evidence" value="ECO:0007669"/>
    <property type="project" value="UniProtKB-KW"/>
</dbReference>
<keyword evidence="4 5" id="KW-0472">Membrane</keyword>
<dbReference type="AlphaFoldDB" id="A0A399EYV9"/>
<dbReference type="Proteomes" id="UP000265800">
    <property type="component" value="Unassembled WGS sequence"/>
</dbReference>
<feature type="domain" description="O-antigen ligase-related" evidence="6">
    <location>
        <begin position="183"/>
        <end position="320"/>
    </location>
</feature>
<sequence>MARLAYGLLWLYVFTLPWENILLIPGLGTLSRYVGILAALTTLAYVLTSGRLRLHWVHLSGLGFVLLAVLSYFWSIAPQDTLERILQYGLLWMFFWALFVVLEDDLAVRQILSAYVLGAYVAAGNTIYNFLSGSEVVYQRYAAANFDPGDLSFVLSIGIPLAWYLALCDEKSRLVWLYRLYPLLALGVVFLTAARAGLLGVAVGLLFVVLTLPRASWRLKALVGVLAALALSLIPSLIPPESFSRLATLFDEVSSGTLNDRTNIWAAGWQVFGEHPVLGTGAGTFGATLEAHPWFRQWVAPHNLFVAIAAEMGVVGLAGMLLLLGGVVACLLSMPPLERLLWGSVFLILLLACMAQNWEWRKQTWFVLGMILAHYSALRLWSPTSNALRRLA</sequence>
<evidence type="ECO:0000259" key="6">
    <source>
        <dbReference type="Pfam" id="PF04932"/>
    </source>
</evidence>
<evidence type="ECO:0000256" key="3">
    <source>
        <dbReference type="ARBA" id="ARBA00022989"/>
    </source>
</evidence>
<accession>A0A399EYV9</accession>
<dbReference type="PANTHER" id="PTHR37422">
    <property type="entry name" value="TEICHURONIC ACID BIOSYNTHESIS PROTEIN TUAE"/>
    <property type="match status" value="1"/>
</dbReference>
<feature type="transmembrane region" description="Helical" evidence="5">
    <location>
        <begin position="340"/>
        <end position="358"/>
    </location>
</feature>
<evidence type="ECO:0000256" key="2">
    <source>
        <dbReference type="ARBA" id="ARBA00022692"/>
    </source>
</evidence>
<dbReference type="RefSeq" id="WP_119358966.1">
    <property type="nucleotide sequence ID" value="NZ_QWKZ01000004.1"/>
</dbReference>
<proteinExistence type="predicted"/>
<comment type="caution">
    <text evidence="7">The sequence shown here is derived from an EMBL/GenBank/DDBJ whole genome shotgun (WGS) entry which is preliminary data.</text>
</comment>
<feature type="transmembrane region" description="Helical" evidence="5">
    <location>
        <begin position="365"/>
        <end position="382"/>
    </location>
</feature>
<keyword evidence="2 5" id="KW-0812">Transmembrane</keyword>
<keyword evidence="8" id="KW-1185">Reference proteome</keyword>
<feature type="transmembrane region" description="Helical" evidence="5">
    <location>
        <begin position="7"/>
        <end position="24"/>
    </location>
</feature>
<feature type="transmembrane region" description="Helical" evidence="5">
    <location>
        <begin position="85"/>
        <end position="102"/>
    </location>
</feature>
<name>A0A399EYV9_9DEIN</name>
<dbReference type="EMBL" id="QWKZ01000004">
    <property type="protein sequence ID" value="RIH89744.1"/>
    <property type="molecule type" value="Genomic_DNA"/>
</dbReference>
<comment type="subcellular location">
    <subcellularLocation>
        <location evidence="1">Membrane</location>
        <topology evidence="1">Multi-pass membrane protein</topology>
    </subcellularLocation>
</comment>
<evidence type="ECO:0000256" key="5">
    <source>
        <dbReference type="SAM" id="Phobius"/>
    </source>
</evidence>
<keyword evidence="3 5" id="KW-1133">Transmembrane helix</keyword>
<feature type="transmembrane region" description="Helical" evidence="5">
    <location>
        <begin position="151"/>
        <end position="168"/>
    </location>
</feature>
<feature type="transmembrane region" description="Helical" evidence="5">
    <location>
        <begin position="114"/>
        <end position="131"/>
    </location>
</feature>
<dbReference type="OrthoDB" id="5143502at2"/>
<evidence type="ECO:0000313" key="8">
    <source>
        <dbReference type="Proteomes" id="UP000265800"/>
    </source>
</evidence>